<comment type="caution">
    <text evidence="2">The sequence shown here is derived from an EMBL/GenBank/DDBJ whole genome shotgun (WGS) entry which is preliminary data.</text>
</comment>
<feature type="transmembrane region" description="Helical" evidence="1">
    <location>
        <begin position="329"/>
        <end position="347"/>
    </location>
</feature>
<accession>A0A1F7YVE5</accession>
<dbReference type="EMBL" id="MGGP01000028">
    <property type="protein sequence ID" value="OGM31301.1"/>
    <property type="molecule type" value="Genomic_DNA"/>
</dbReference>
<feature type="transmembrane region" description="Helical" evidence="1">
    <location>
        <begin position="1091"/>
        <end position="1110"/>
    </location>
</feature>
<evidence type="ECO:0008006" key="4">
    <source>
        <dbReference type="Google" id="ProtNLM"/>
    </source>
</evidence>
<evidence type="ECO:0000256" key="1">
    <source>
        <dbReference type="SAM" id="Phobius"/>
    </source>
</evidence>
<keyword evidence="1" id="KW-0812">Transmembrane</keyword>
<feature type="transmembrane region" description="Helical" evidence="1">
    <location>
        <begin position="299"/>
        <end position="317"/>
    </location>
</feature>
<name>A0A1F7YVE5_9BACT</name>
<feature type="transmembrane region" description="Helical" evidence="1">
    <location>
        <begin position="215"/>
        <end position="237"/>
    </location>
</feature>
<proteinExistence type="predicted"/>
<evidence type="ECO:0000313" key="2">
    <source>
        <dbReference type="EMBL" id="OGM31301.1"/>
    </source>
</evidence>
<organism evidence="2 3">
    <name type="scientific">Candidatus Woesebacteria bacterium RIFCSPHIGHO2_01_FULL_44_21</name>
    <dbReference type="NCBI Taxonomy" id="1802503"/>
    <lineage>
        <taxon>Bacteria</taxon>
        <taxon>Candidatus Woeseibacteriota</taxon>
    </lineage>
</organism>
<dbReference type="Proteomes" id="UP000178870">
    <property type="component" value="Unassembled WGS sequence"/>
</dbReference>
<feature type="transmembrane region" description="Helical" evidence="1">
    <location>
        <begin position="145"/>
        <end position="161"/>
    </location>
</feature>
<gene>
    <name evidence="2" type="ORF">A2803_03860</name>
</gene>
<keyword evidence="1" id="KW-1133">Transmembrane helix</keyword>
<feature type="transmembrane region" description="Helical" evidence="1">
    <location>
        <begin position="168"/>
        <end position="185"/>
    </location>
</feature>
<keyword evidence="1" id="KW-0472">Membrane</keyword>
<feature type="transmembrane region" description="Helical" evidence="1">
    <location>
        <begin position="7"/>
        <end position="25"/>
    </location>
</feature>
<feature type="transmembrane region" description="Helical" evidence="1">
    <location>
        <begin position="119"/>
        <end position="139"/>
    </location>
</feature>
<feature type="transmembrane region" description="Helical" evidence="1">
    <location>
        <begin position="374"/>
        <end position="391"/>
    </location>
</feature>
<protein>
    <recommendedName>
        <fullName evidence="4">Membrane protein 6-pyruvoyl-tetrahydropterin synthase-related domain-containing protein</fullName>
    </recommendedName>
</protein>
<feature type="transmembrane region" description="Helical" evidence="1">
    <location>
        <begin position="191"/>
        <end position="208"/>
    </location>
</feature>
<dbReference type="AlphaFoldDB" id="A0A1F7YVE5"/>
<reference evidence="2 3" key="1">
    <citation type="journal article" date="2016" name="Nat. Commun.">
        <title>Thousands of microbial genomes shed light on interconnected biogeochemical processes in an aquifer system.</title>
        <authorList>
            <person name="Anantharaman K."/>
            <person name="Brown C.T."/>
            <person name="Hug L.A."/>
            <person name="Sharon I."/>
            <person name="Castelle C.J."/>
            <person name="Probst A.J."/>
            <person name="Thomas B.C."/>
            <person name="Singh A."/>
            <person name="Wilkins M.J."/>
            <person name="Karaoz U."/>
            <person name="Brodie E.L."/>
            <person name="Williams K.H."/>
            <person name="Hubbard S.S."/>
            <person name="Banfield J.F."/>
        </authorList>
    </citation>
    <scope>NUCLEOTIDE SEQUENCE [LARGE SCALE GENOMIC DNA]</scope>
</reference>
<feature type="transmembrane region" description="Helical" evidence="1">
    <location>
        <begin position="86"/>
        <end position="107"/>
    </location>
</feature>
<sequence>MLRNKLNISVLLPVFSLVLVMIWFVPGGIRGGAESGLPFYDLTRVAQLTSRAWTDVGLGTVVGAGAASNTTFYVLSKLQSTGTSPVVVQALVYFSLLLVSGISVFRLAKTFFPNIDDKFALLAALFYWFNPFSLVNAIGRNLDNYKFFFAALPLLWLIYILGLNKRKYVYALLFALVSCLVSYSFTFIPSLLLLWFTIFLTTVFYVFFSPQKGRTTFYIVYLITSLVGFFAVNYWWISQVFSFLTSAAFETSASNFFNDKGNLATLTALSKRLGFFVNNLRLMHGPYYYEAPNWNWTRIYTILPAVILEFTVSLIVLGTIFKFRRNRQILFLASVFTITLFLLKGNGEPFGELFQFVFERFIFLQVFRNPFEKIGFLLILVFGLLLSFGVWRLSLVRKRIAKYVFPVSFLVLTVFFGFPFWTGLVFTNTEGGVLKSNSIIVPEYYKEVSSWVDSQLGVFRFVSLPLGGEAITHNWEREYLGVELSSLLFNTPNVSFNSTIPRYNEIASSVSRYQIEPEILNFLPFINAKYIVWREDIDFKAREMPDPKIVRSKLDEWLDLGLLAKRFEAGKLAVYEINSDYFWPKIYLTGNKLITNSNDLASLSSLVENFPAQKFVTFDKDCLEKCTGFNKLVYVPEKVYLQKVSSPLPTELSDDDLLAKLFYSKHLPGDLIYPLIKLNERILEAREKDYDGWLLYKIGILGKRATEIYKLRKIGSDEDIIKKSEGSYMSTMRELEEDIVMLSQSVSPVSSVVKDSLIYQWVLLDRAGFKSQGDPLPLLLSRWNIKPTFELPVSENSYVIASFEVPVGGQYSILEPDRAEEVYFDGKRLNNIDQAISVDAGEHEIAILDDDEELYESVLESEELMVINNLEGFNFEFEFPDHSFEYDLDFDYRFIKGNLFQINIQQDIENKENSFYQHFKKADLDHNWVHYEASFTSLNGAKKANLIFESAKEDFCEKLWWGWRTCSVRDSEFSVEVKNLRLRKVTTPPILVVLDGTDGQNANKGEVSFEKINSAKYIAHIDKLDEQEEILVFSELYNSNWKATYVNGEQVPGEKHLLANVYANGWIVDKPGEYDIVIEFSSEKVLRTGKIVSVVSIVTEVLLITILVGFERKKNA</sequence>
<feature type="transmembrane region" description="Helical" evidence="1">
    <location>
        <begin position="403"/>
        <end position="426"/>
    </location>
</feature>
<evidence type="ECO:0000313" key="3">
    <source>
        <dbReference type="Proteomes" id="UP000178870"/>
    </source>
</evidence>